<feature type="transmembrane region" description="Helical" evidence="2">
    <location>
        <begin position="164"/>
        <end position="188"/>
    </location>
</feature>
<keyword evidence="2" id="KW-0472">Membrane</keyword>
<keyword evidence="2" id="KW-0812">Transmembrane</keyword>
<organism evidence="3 4">
    <name type="scientific">Phyllosticta citricarpa</name>
    <dbReference type="NCBI Taxonomy" id="55181"/>
    <lineage>
        <taxon>Eukaryota</taxon>
        <taxon>Fungi</taxon>
        <taxon>Dikarya</taxon>
        <taxon>Ascomycota</taxon>
        <taxon>Pezizomycotina</taxon>
        <taxon>Dothideomycetes</taxon>
        <taxon>Dothideomycetes incertae sedis</taxon>
        <taxon>Botryosphaeriales</taxon>
        <taxon>Phyllostictaceae</taxon>
        <taxon>Phyllosticta</taxon>
    </lineage>
</organism>
<dbReference type="Proteomes" id="UP001365128">
    <property type="component" value="Unassembled WGS sequence"/>
</dbReference>
<protein>
    <submittedName>
        <fullName evidence="3">Uncharacterized protein</fullName>
    </submittedName>
</protein>
<feature type="compositionally biased region" description="Basic and acidic residues" evidence="1">
    <location>
        <begin position="1"/>
        <end position="12"/>
    </location>
</feature>
<feature type="compositionally biased region" description="Basic residues" evidence="1">
    <location>
        <begin position="20"/>
        <end position="30"/>
    </location>
</feature>
<sequence length="199" mass="22158">MGAARKEMRRETSPASSRQGRSRPPSHRSKALLLPLPFPFPSPLPSPFPHHHPPSLLPRSSPSISRRISIHGALQYRSSSVACVVRRAARHSTAQHRTASGTDRRARARRAGKDGTERVGHICRVKQGRGGWSLREVVWRRGLLGLSEVWRWCIGGVSISMRGLWCFVLLMVMVMVGLVSFGFGLGFLRWMSVLFSCLG</sequence>
<evidence type="ECO:0000313" key="4">
    <source>
        <dbReference type="Proteomes" id="UP001365128"/>
    </source>
</evidence>
<feature type="region of interest" description="Disordered" evidence="1">
    <location>
        <begin position="92"/>
        <end position="115"/>
    </location>
</feature>
<feature type="region of interest" description="Disordered" evidence="1">
    <location>
        <begin position="1"/>
        <end position="34"/>
    </location>
</feature>
<comment type="caution">
    <text evidence="3">The sequence shown here is derived from an EMBL/GenBank/DDBJ whole genome shotgun (WGS) entry which is preliminary data.</text>
</comment>
<proteinExistence type="predicted"/>
<accession>A0ABR1MPM8</accession>
<dbReference type="EMBL" id="JBBPDW010000002">
    <property type="protein sequence ID" value="KAK7555688.1"/>
    <property type="molecule type" value="Genomic_DNA"/>
</dbReference>
<evidence type="ECO:0000256" key="1">
    <source>
        <dbReference type="SAM" id="MobiDB-lite"/>
    </source>
</evidence>
<keyword evidence="2" id="KW-1133">Transmembrane helix</keyword>
<name>A0ABR1MPM8_9PEZI</name>
<evidence type="ECO:0000313" key="3">
    <source>
        <dbReference type="EMBL" id="KAK7555688.1"/>
    </source>
</evidence>
<gene>
    <name evidence="3" type="ORF">IWX46DRAFT_136615</name>
</gene>
<reference evidence="3 4" key="1">
    <citation type="submission" date="2024-04" db="EMBL/GenBank/DDBJ databases">
        <title>Phyllosticta paracitricarpa is synonymous to the EU quarantine fungus P. citricarpa based on phylogenomic analyses.</title>
        <authorList>
            <consortium name="Lawrence Berkeley National Laboratory"/>
            <person name="Van Ingen-Buijs V.A."/>
            <person name="Van Westerhoven A.C."/>
            <person name="Haridas S."/>
            <person name="Skiadas P."/>
            <person name="Martin F."/>
            <person name="Groenewald J.Z."/>
            <person name="Crous P.W."/>
            <person name="Seidl M.F."/>
        </authorList>
    </citation>
    <scope>NUCLEOTIDE SEQUENCE [LARGE SCALE GENOMIC DNA]</scope>
    <source>
        <strain evidence="3 4">CBS 122670</strain>
    </source>
</reference>
<evidence type="ECO:0000256" key="2">
    <source>
        <dbReference type="SAM" id="Phobius"/>
    </source>
</evidence>
<keyword evidence="4" id="KW-1185">Reference proteome</keyword>